<evidence type="ECO:0000313" key="3">
    <source>
        <dbReference type="Proteomes" id="UP001152320"/>
    </source>
</evidence>
<feature type="domain" description="BEN" evidence="1">
    <location>
        <begin position="22"/>
        <end position="115"/>
    </location>
</feature>
<organism evidence="2 3">
    <name type="scientific">Holothuria leucospilota</name>
    <name type="common">Black long sea cucumber</name>
    <name type="synonym">Mertensiothuria leucospilota</name>
    <dbReference type="NCBI Taxonomy" id="206669"/>
    <lineage>
        <taxon>Eukaryota</taxon>
        <taxon>Metazoa</taxon>
        <taxon>Echinodermata</taxon>
        <taxon>Eleutherozoa</taxon>
        <taxon>Echinozoa</taxon>
        <taxon>Holothuroidea</taxon>
        <taxon>Aspidochirotacea</taxon>
        <taxon>Aspidochirotida</taxon>
        <taxon>Holothuriidae</taxon>
        <taxon>Holothuria</taxon>
    </lineage>
</organism>
<keyword evidence="3" id="KW-1185">Reference proteome</keyword>
<dbReference type="Gene3D" id="1.10.10.2590">
    <property type="entry name" value="BEN domain"/>
    <property type="match status" value="1"/>
</dbReference>
<accession>A0A9Q1CQR5</accession>
<evidence type="ECO:0000313" key="2">
    <source>
        <dbReference type="EMBL" id="KAJ8048784.1"/>
    </source>
</evidence>
<comment type="caution">
    <text evidence="2">The sequence shown here is derived from an EMBL/GenBank/DDBJ whole genome shotgun (WGS) entry which is preliminary data.</text>
</comment>
<dbReference type="GO" id="GO:0003677">
    <property type="term" value="F:DNA binding"/>
    <property type="evidence" value="ECO:0007669"/>
    <property type="project" value="InterPro"/>
</dbReference>
<dbReference type="Proteomes" id="UP001152320">
    <property type="component" value="Chromosome 1"/>
</dbReference>
<sequence length="118" mass="13114">MHWLTVYLGEYELLQIFCLLSQAGFVISNDIIRQASTAKTWGSLACNLMTALFSREEMANSCLTQKQAAKTGKIALPAEKVQAITDQVKKVFPSSETGAIRIKLSTKLRDERNAFSNN</sequence>
<protein>
    <recommendedName>
        <fullName evidence="1">BEN domain-containing protein</fullName>
    </recommendedName>
</protein>
<dbReference type="PROSITE" id="PS51457">
    <property type="entry name" value="BEN"/>
    <property type="match status" value="1"/>
</dbReference>
<name>A0A9Q1CQR5_HOLLE</name>
<reference evidence="2" key="1">
    <citation type="submission" date="2021-10" db="EMBL/GenBank/DDBJ databases">
        <title>Tropical sea cucumber genome reveals ecological adaptation and Cuvierian tubules defense mechanism.</title>
        <authorList>
            <person name="Chen T."/>
        </authorList>
    </citation>
    <scope>NUCLEOTIDE SEQUENCE</scope>
    <source>
        <strain evidence="2">Nanhai2018</strain>
        <tissue evidence="2">Muscle</tissue>
    </source>
</reference>
<dbReference type="AlphaFoldDB" id="A0A9Q1CQR5"/>
<dbReference type="InterPro" id="IPR018379">
    <property type="entry name" value="BEN_domain"/>
</dbReference>
<dbReference type="Pfam" id="PF10523">
    <property type="entry name" value="BEN"/>
    <property type="match status" value="1"/>
</dbReference>
<dbReference type="SMART" id="SM01025">
    <property type="entry name" value="BEN"/>
    <property type="match status" value="1"/>
</dbReference>
<evidence type="ECO:0000259" key="1">
    <source>
        <dbReference type="PROSITE" id="PS51457"/>
    </source>
</evidence>
<dbReference type="EMBL" id="JAIZAY010000001">
    <property type="protein sequence ID" value="KAJ8048784.1"/>
    <property type="molecule type" value="Genomic_DNA"/>
</dbReference>
<proteinExistence type="predicted"/>
<gene>
    <name evidence="2" type="ORF">HOLleu_01241</name>
</gene>